<evidence type="ECO:0000313" key="2">
    <source>
        <dbReference type="EMBL" id="KAK7477455.1"/>
    </source>
</evidence>
<evidence type="ECO:0000256" key="1">
    <source>
        <dbReference type="SAM" id="MobiDB-lite"/>
    </source>
</evidence>
<dbReference type="EMBL" id="JACVVK020000349">
    <property type="protein sequence ID" value="KAK7477455.1"/>
    <property type="molecule type" value="Genomic_DNA"/>
</dbReference>
<dbReference type="Proteomes" id="UP001519460">
    <property type="component" value="Unassembled WGS sequence"/>
</dbReference>
<feature type="region of interest" description="Disordered" evidence="1">
    <location>
        <begin position="1"/>
        <end position="37"/>
    </location>
</feature>
<evidence type="ECO:0000313" key="3">
    <source>
        <dbReference type="Proteomes" id="UP001519460"/>
    </source>
</evidence>
<accession>A0ABD0JQW9</accession>
<comment type="caution">
    <text evidence="2">The sequence shown here is derived from an EMBL/GenBank/DDBJ whole genome shotgun (WGS) entry which is preliminary data.</text>
</comment>
<organism evidence="2 3">
    <name type="scientific">Batillaria attramentaria</name>
    <dbReference type="NCBI Taxonomy" id="370345"/>
    <lineage>
        <taxon>Eukaryota</taxon>
        <taxon>Metazoa</taxon>
        <taxon>Spiralia</taxon>
        <taxon>Lophotrochozoa</taxon>
        <taxon>Mollusca</taxon>
        <taxon>Gastropoda</taxon>
        <taxon>Caenogastropoda</taxon>
        <taxon>Sorbeoconcha</taxon>
        <taxon>Cerithioidea</taxon>
        <taxon>Batillariidae</taxon>
        <taxon>Batillaria</taxon>
    </lineage>
</organism>
<gene>
    <name evidence="2" type="ORF">BaRGS_00031279</name>
</gene>
<keyword evidence="3" id="KW-1185">Reference proteome</keyword>
<name>A0ABD0JQW9_9CAEN</name>
<dbReference type="AlphaFoldDB" id="A0ABD0JQW9"/>
<sequence length="72" mass="7330">MLVKRSSDTPLSQGRCFQPPGGVTTTVPENGQPAGDNGVVVSAGQSPVLIPGSACLNCTERGKSAHKIHCGK</sequence>
<protein>
    <submittedName>
        <fullName evidence="2">Uncharacterized protein</fullName>
    </submittedName>
</protein>
<proteinExistence type="predicted"/>
<reference evidence="2 3" key="1">
    <citation type="journal article" date="2023" name="Sci. Data">
        <title>Genome assembly of the Korean intertidal mud-creeper Batillaria attramentaria.</title>
        <authorList>
            <person name="Patra A.K."/>
            <person name="Ho P.T."/>
            <person name="Jun S."/>
            <person name="Lee S.J."/>
            <person name="Kim Y."/>
            <person name="Won Y.J."/>
        </authorList>
    </citation>
    <scope>NUCLEOTIDE SEQUENCE [LARGE SCALE GENOMIC DNA]</scope>
    <source>
        <strain evidence="2">Wonlab-2016</strain>
    </source>
</reference>